<evidence type="ECO:0000256" key="1">
    <source>
        <dbReference type="SAM" id="MobiDB-lite"/>
    </source>
</evidence>
<proteinExistence type="predicted"/>
<keyword evidence="2" id="KW-0812">Transmembrane</keyword>
<keyword evidence="2" id="KW-0472">Membrane</keyword>
<feature type="region of interest" description="Disordered" evidence="1">
    <location>
        <begin position="62"/>
        <end position="82"/>
    </location>
</feature>
<name>A0A271LHD0_9HYPH</name>
<gene>
    <name evidence="3" type="ORF">CIT26_23620</name>
</gene>
<dbReference type="EMBL" id="NPKJ01000062">
    <property type="protein sequence ID" value="PAQ06785.1"/>
    <property type="molecule type" value="Genomic_DNA"/>
</dbReference>
<feature type="transmembrane region" description="Helical" evidence="2">
    <location>
        <begin position="6"/>
        <end position="29"/>
    </location>
</feature>
<comment type="caution">
    <text evidence="3">The sequence shown here is derived from an EMBL/GenBank/DDBJ whole genome shotgun (WGS) entry which is preliminary data.</text>
</comment>
<accession>A0A271LHD0</accession>
<sequence>MSALLGFILSNPTILAIGAGVIAVAGAWFKGRLSGAKAERNAQKAKEADAYAKHLQDIQNAANARSSVDAGRLPDRDPYKRD</sequence>
<dbReference type="AlphaFoldDB" id="A0A271LHD0"/>
<dbReference type="Proteomes" id="UP000216442">
    <property type="component" value="Unassembled WGS sequence"/>
</dbReference>
<evidence type="ECO:0000313" key="4">
    <source>
        <dbReference type="Proteomes" id="UP000216442"/>
    </source>
</evidence>
<keyword evidence="4" id="KW-1185">Reference proteome</keyword>
<evidence type="ECO:0000256" key="2">
    <source>
        <dbReference type="SAM" id="Phobius"/>
    </source>
</evidence>
<evidence type="ECO:0000313" key="3">
    <source>
        <dbReference type="EMBL" id="PAQ06785.1"/>
    </source>
</evidence>
<dbReference type="RefSeq" id="WP_095494834.1">
    <property type="nucleotide sequence ID" value="NZ_NPKJ01000062.1"/>
</dbReference>
<feature type="compositionally biased region" description="Basic and acidic residues" evidence="1">
    <location>
        <begin position="72"/>
        <end position="82"/>
    </location>
</feature>
<reference evidence="3 4" key="1">
    <citation type="submission" date="2017-08" db="EMBL/GenBank/DDBJ databases">
        <title>Mesorhizobium wenxinae sp. nov., a novel rhizobial species isolated from root nodules of chickpea (Cicer arietinum L.).</title>
        <authorList>
            <person name="Zhang J."/>
        </authorList>
    </citation>
    <scope>NUCLEOTIDE SEQUENCE [LARGE SCALE GENOMIC DNA]</scope>
    <source>
        <strain evidence="3 4">SDW018</strain>
    </source>
</reference>
<dbReference type="OrthoDB" id="8084752at2"/>
<protein>
    <submittedName>
        <fullName evidence="3">Uncharacterized protein</fullName>
    </submittedName>
</protein>
<keyword evidence="2" id="KW-1133">Transmembrane helix</keyword>
<organism evidence="3 4">
    <name type="scientific">Mesorhizobium temperatum</name>
    <dbReference type="NCBI Taxonomy" id="241416"/>
    <lineage>
        <taxon>Bacteria</taxon>
        <taxon>Pseudomonadati</taxon>
        <taxon>Pseudomonadota</taxon>
        <taxon>Alphaproteobacteria</taxon>
        <taxon>Hyphomicrobiales</taxon>
        <taxon>Phyllobacteriaceae</taxon>
        <taxon>Mesorhizobium</taxon>
    </lineage>
</organism>